<proteinExistence type="predicted"/>
<dbReference type="Gene3D" id="2.60.120.330">
    <property type="entry name" value="B-lactam Antibiotic, Isopenicillin N Synthase, Chain"/>
    <property type="match status" value="1"/>
</dbReference>
<feature type="domain" description="Isopenicillin N synthase-like Fe(2+) 2OG dioxygenase" evidence="2">
    <location>
        <begin position="42"/>
        <end position="77"/>
    </location>
</feature>
<dbReference type="Pfam" id="PF03171">
    <property type="entry name" value="2OG-FeII_Oxy"/>
    <property type="match status" value="1"/>
</dbReference>
<dbReference type="SUPFAM" id="SSF51197">
    <property type="entry name" value="Clavaminate synthase-like"/>
    <property type="match status" value="1"/>
</dbReference>
<organism evidence="3 4">
    <name type="scientific">Rubus argutus</name>
    <name type="common">Southern blackberry</name>
    <dbReference type="NCBI Taxonomy" id="59490"/>
    <lineage>
        <taxon>Eukaryota</taxon>
        <taxon>Viridiplantae</taxon>
        <taxon>Streptophyta</taxon>
        <taxon>Embryophyta</taxon>
        <taxon>Tracheophyta</taxon>
        <taxon>Spermatophyta</taxon>
        <taxon>Magnoliopsida</taxon>
        <taxon>eudicotyledons</taxon>
        <taxon>Gunneridae</taxon>
        <taxon>Pentapetalae</taxon>
        <taxon>rosids</taxon>
        <taxon>fabids</taxon>
        <taxon>Rosales</taxon>
        <taxon>Rosaceae</taxon>
        <taxon>Rosoideae</taxon>
        <taxon>Rosoideae incertae sedis</taxon>
        <taxon>Rubus</taxon>
    </lineage>
</organism>
<dbReference type="EMBL" id="JBEDUW010000001">
    <property type="protein sequence ID" value="KAK9948197.1"/>
    <property type="molecule type" value="Genomic_DNA"/>
</dbReference>
<feature type="compositionally biased region" description="Basic and acidic residues" evidence="1">
    <location>
        <begin position="26"/>
        <end position="39"/>
    </location>
</feature>
<dbReference type="Proteomes" id="UP001457282">
    <property type="component" value="Unassembled WGS sequence"/>
</dbReference>
<evidence type="ECO:0000313" key="3">
    <source>
        <dbReference type="EMBL" id="KAK9948197.1"/>
    </source>
</evidence>
<evidence type="ECO:0000256" key="1">
    <source>
        <dbReference type="SAM" id="MobiDB-lite"/>
    </source>
</evidence>
<dbReference type="AlphaFoldDB" id="A0AAW1YIG8"/>
<dbReference type="InterPro" id="IPR044861">
    <property type="entry name" value="IPNS-like_FE2OG_OXY"/>
</dbReference>
<dbReference type="PANTHER" id="PTHR47990">
    <property type="entry name" value="2-OXOGLUTARATE (2OG) AND FE(II)-DEPENDENT OXYGENASE SUPERFAMILY PROTEIN-RELATED"/>
    <property type="match status" value="1"/>
</dbReference>
<sequence length="131" mass="14778">MQRSLAWDMSSSLALASDNVCDDSSNDERTGSLDNKMRNGMDLGKKLQAWSNGRLCSVKHRVQCRQATIRVSIASFLLGPKDEAVEAPLEFVDSEHPRLYVPFTYEDYRKLRISKKLQAGEALELVRIKSS</sequence>
<evidence type="ECO:0000259" key="2">
    <source>
        <dbReference type="Pfam" id="PF03171"/>
    </source>
</evidence>
<accession>A0AAW1YIG8</accession>
<keyword evidence="4" id="KW-1185">Reference proteome</keyword>
<dbReference type="InterPro" id="IPR027443">
    <property type="entry name" value="IPNS-like_sf"/>
</dbReference>
<feature type="region of interest" description="Disordered" evidence="1">
    <location>
        <begin position="20"/>
        <end position="39"/>
    </location>
</feature>
<dbReference type="InterPro" id="IPR050231">
    <property type="entry name" value="Iron_ascorbate_oxido_reductase"/>
</dbReference>
<evidence type="ECO:0000313" key="4">
    <source>
        <dbReference type="Proteomes" id="UP001457282"/>
    </source>
</evidence>
<name>A0AAW1YIG8_RUBAR</name>
<reference evidence="3 4" key="1">
    <citation type="journal article" date="2023" name="G3 (Bethesda)">
        <title>A chromosome-length genome assembly and annotation of blackberry (Rubus argutus, cv. 'Hillquist').</title>
        <authorList>
            <person name="Bruna T."/>
            <person name="Aryal R."/>
            <person name="Dudchenko O."/>
            <person name="Sargent D.J."/>
            <person name="Mead D."/>
            <person name="Buti M."/>
            <person name="Cavallini A."/>
            <person name="Hytonen T."/>
            <person name="Andres J."/>
            <person name="Pham M."/>
            <person name="Weisz D."/>
            <person name="Mascagni F."/>
            <person name="Usai G."/>
            <person name="Natali L."/>
            <person name="Bassil N."/>
            <person name="Fernandez G.E."/>
            <person name="Lomsadze A."/>
            <person name="Armour M."/>
            <person name="Olukolu B."/>
            <person name="Poorten T."/>
            <person name="Britton C."/>
            <person name="Davik J."/>
            <person name="Ashrafi H."/>
            <person name="Aiden E.L."/>
            <person name="Borodovsky M."/>
            <person name="Worthington M."/>
        </authorList>
    </citation>
    <scope>NUCLEOTIDE SEQUENCE [LARGE SCALE GENOMIC DNA]</scope>
    <source>
        <strain evidence="3">PI 553951</strain>
    </source>
</reference>
<protein>
    <recommendedName>
        <fullName evidence="2">Isopenicillin N synthase-like Fe(2+) 2OG dioxygenase domain-containing protein</fullName>
    </recommendedName>
</protein>
<comment type="caution">
    <text evidence="3">The sequence shown here is derived from an EMBL/GenBank/DDBJ whole genome shotgun (WGS) entry which is preliminary data.</text>
</comment>
<gene>
    <name evidence="3" type="ORF">M0R45_003784</name>
</gene>